<keyword evidence="4" id="KW-1185">Reference proteome</keyword>
<evidence type="ECO:0000313" key="4">
    <source>
        <dbReference type="Proteomes" id="UP000477083"/>
    </source>
</evidence>
<feature type="signal peptide" evidence="1">
    <location>
        <begin position="1"/>
        <end position="21"/>
    </location>
</feature>
<gene>
    <name evidence="3" type="ORF">GS660_08935</name>
</gene>
<dbReference type="Proteomes" id="UP000477083">
    <property type="component" value="Unassembled WGS sequence"/>
</dbReference>
<comment type="caution">
    <text evidence="3">The sequence shown here is derived from an EMBL/GenBank/DDBJ whole genome shotgun (WGS) entry which is preliminary data.</text>
</comment>
<dbReference type="Pfam" id="PF05036">
    <property type="entry name" value="SPOR"/>
    <property type="match status" value="1"/>
</dbReference>
<dbReference type="RefSeq" id="WP_161345627.1">
    <property type="nucleotide sequence ID" value="NZ_BMGW01000005.1"/>
</dbReference>
<keyword evidence="1" id="KW-0732">Signal</keyword>
<dbReference type="SUPFAM" id="SSF110997">
    <property type="entry name" value="Sporulation related repeat"/>
    <property type="match status" value="1"/>
</dbReference>
<dbReference type="EMBL" id="WWNR01000005">
    <property type="protein sequence ID" value="MZQ89219.1"/>
    <property type="molecule type" value="Genomic_DNA"/>
</dbReference>
<sequence length="379" mass="38875">MHVARLLTAALFAAAFGAVSAGAVTFDEIDGPAEFPPASFAGAQYVDSSGCVFMRAGYAGQVTWVPRVARDRTVICGQRPTFGAAPSAPVIAAAPAPRVAPAPARTTTGRVGRPMETIATTTAPPRITAPAAVRTGGPDPRSYAGARVVMAPAPVRAPAPVAQPRSVAIAAAPVGQTACPNRSLVAQRFMLADGRYAIRCVPQSEYPKTYASAAEIAAMPQGFVQAVPVSVPPGYKPAWKDDRLNPMRGVGTPTGEAQMAQVWTDRVPMKAVRQPVRVVQATPQVTVSSRSVPAAQVRAAPVQAAAGGRYVQVGTFGEPANAAATAAKLRATGLPVATSKIQKSGRALQIVMLGPLAPADVAGALSAARQAGFADAYVR</sequence>
<dbReference type="Gene3D" id="3.30.70.1070">
    <property type="entry name" value="Sporulation related repeat"/>
    <property type="match status" value="1"/>
</dbReference>
<accession>A0A6L8VIR6</accession>
<dbReference type="PROSITE" id="PS51724">
    <property type="entry name" value="SPOR"/>
    <property type="match status" value="1"/>
</dbReference>
<dbReference type="InterPro" id="IPR007730">
    <property type="entry name" value="SPOR-like_dom"/>
</dbReference>
<evidence type="ECO:0000313" key="3">
    <source>
        <dbReference type="EMBL" id="MZQ89219.1"/>
    </source>
</evidence>
<evidence type="ECO:0000259" key="2">
    <source>
        <dbReference type="PROSITE" id="PS51724"/>
    </source>
</evidence>
<evidence type="ECO:0000256" key="1">
    <source>
        <dbReference type="SAM" id="SignalP"/>
    </source>
</evidence>
<feature type="chain" id="PRO_5027064446" description="SPOR domain-containing protein" evidence="1">
    <location>
        <begin position="22"/>
        <end position="379"/>
    </location>
</feature>
<proteinExistence type="predicted"/>
<protein>
    <recommendedName>
        <fullName evidence="2">SPOR domain-containing protein</fullName>
    </recommendedName>
</protein>
<dbReference type="GO" id="GO:0042834">
    <property type="term" value="F:peptidoglycan binding"/>
    <property type="evidence" value="ECO:0007669"/>
    <property type="project" value="InterPro"/>
</dbReference>
<dbReference type="AlphaFoldDB" id="A0A6L8VIR6"/>
<organism evidence="3 4">
    <name type="scientific">Frigidibacter albus</name>
    <dbReference type="NCBI Taxonomy" id="1465486"/>
    <lineage>
        <taxon>Bacteria</taxon>
        <taxon>Pseudomonadati</taxon>
        <taxon>Pseudomonadota</taxon>
        <taxon>Alphaproteobacteria</taxon>
        <taxon>Rhodobacterales</taxon>
        <taxon>Paracoccaceae</taxon>
        <taxon>Frigidibacter</taxon>
    </lineage>
</organism>
<name>A0A6L8VIR6_9RHOB</name>
<dbReference type="OrthoDB" id="7843142at2"/>
<feature type="domain" description="SPOR" evidence="2">
    <location>
        <begin position="303"/>
        <end position="379"/>
    </location>
</feature>
<dbReference type="InterPro" id="IPR036680">
    <property type="entry name" value="SPOR-like_sf"/>
</dbReference>
<reference evidence="3 4" key="1">
    <citation type="submission" date="2020-01" db="EMBL/GenBank/DDBJ databases">
        <title>Frigidibacter albus SP32T (=CGMCC 1.13995T).</title>
        <authorList>
            <person name="Liao X."/>
        </authorList>
    </citation>
    <scope>NUCLEOTIDE SEQUENCE [LARGE SCALE GENOMIC DNA]</scope>
    <source>
        <strain evidence="3 4">SP32</strain>
    </source>
</reference>